<organism evidence="2">
    <name type="scientific">Zooxanthella nutricula</name>
    <dbReference type="NCBI Taxonomy" id="1333877"/>
    <lineage>
        <taxon>Eukaryota</taxon>
        <taxon>Sar</taxon>
        <taxon>Alveolata</taxon>
        <taxon>Dinophyceae</taxon>
        <taxon>Peridiniales</taxon>
        <taxon>Peridiniales incertae sedis</taxon>
        <taxon>Zooxanthella</taxon>
    </lineage>
</organism>
<feature type="compositionally biased region" description="Basic and acidic residues" evidence="1">
    <location>
        <begin position="10"/>
        <end position="23"/>
    </location>
</feature>
<protein>
    <submittedName>
        <fullName evidence="2">Uncharacterized protein</fullName>
    </submittedName>
</protein>
<accession>A0A6U6J8M2</accession>
<evidence type="ECO:0000313" key="2">
    <source>
        <dbReference type="EMBL" id="CAD9529229.1"/>
    </source>
</evidence>
<evidence type="ECO:0000256" key="1">
    <source>
        <dbReference type="SAM" id="MobiDB-lite"/>
    </source>
</evidence>
<gene>
    <name evidence="2" type="ORF">BRAN1462_LOCUS12084</name>
</gene>
<sequence>MDEATALKYMLDDDAPRESKPGDMTHQCRGLVRSIQHHPILTREWLELTGSLRMLARIVQRDLSRAGDAAAPDVAGRDSASAGTLWDQGTSETAVRTLVEEAKVSLCLRMMHDFKAWDFDQRERAETLARAMQAHDLHEARAEQACRSFEQSLGVLLWRAFAHVETLQLTDIPLLIEHCALVLDHCDRHVDTNLDATVSLQDTIVLFYVSSLFTHAEALNNSEVLRRTRDSALLPLLVSHIRRHAKLRYPPELAFDVAKGLAALCDNEDFHTEFSTFFDGSFDPDQVRAFLELEDSLVAPLLEADKDREVRKVLRPLTDFLSKLRKKA</sequence>
<dbReference type="EMBL" id="HBGW01019155">
    <property type="protein sequence ID" value="CAD9529229.1"/>
    <property type="molecule type" value="Transcribed_RNA"/>
</dbReference>
<reference evidence="2" key="1">
    <citation type="submission" date="2021-01" db="EMBL/GenBank/DDBJ databases">
        <authorList>
            <person name="Corre E."/>
            <person name="Pelletier E."/>
            <person name="Niang G."/>
            <person name="Scheremetjew M."/>
            <person name="Finn R."/>
            <person name="Kale V."/>
            <person name="Holt S."/>
            <person name="Cochrane G."/>
            <person name="Meng A."/>
            <person name="Brown T."/>
            <person name="Cohen L."/>
        </authorList>
    </citation>
    <scope>NUCLEOTIDE SEQUENCE</scope>
    <source>
        <strain evidence="2">RCC3387</strain>
    </source>
</reference>
<dbReference type="AlphaFoldDB" id="A0A6U6J8M2"/>
<feature type="region of interest" description="Disordered" evidence="1">
    <location>
        <begin position="1"/>
        <end position="24"/>
    </location>
</feature>
<name>A0A6U6J8M2_9DINO</name>
<proteinExistence type="predicted"/>